<protein>
    <submittedName>
        <fullName evidence="2">Uncharacterized protein</fullName>
    </submittedName>
</protein>
<evidence type="ECO:0000313" key="2">
    <source>
        <dbReference type="EMBL" id="CAG9321565.1"/>
    </source>
</evidence>
<dbReference type="EMBL" id="CAJZBQ010000028">
    <property type="protein sequence ID" value="CAG9321565.1"/>
    <property type="molecule type" value="Genomic_DNA"/>
</dbReference>
<name>A0AAU9J8G6_9CILI</name>
<sequence>MEMKTANQEQPTQSSSDIENILQAQTWKRKRMPKQPQKQLISHTKSASQEITANKPQKAMKLPSIKNKISPYLMTVNLIKNTINPPRHGSTFDQSSNHSSKLFRFAIPYKILKDSLKIDLVNRQKSVSVTTMKVPLFPRSPYGKHKPDPDITFQETPIDKVPAKIRRSFCT</sequence>
<proteinExistence type="predicted"/>
<feature type="compositionally biased region" description="Polar residues" evidence="1">
    <location>
        <begin position="1"/>
        <end position="26"/>
    </location>
</feature>
<evidence type="ECO:0000313" key="3">
    <source>
        <dbReference type="Proteomes" id="UP001162131"/>
    </source>
</evidence>
<evidence type="ECO:0000256" key="1">
    <source>
        <dbReference type="SAM" id="MobiDB-lite"/>
    </source>
</evidence>
<keyword evidence="3" id="KW-1185">Reference proteome</keyword>
<feature type="compositionally biased region" description="Polar residues" evidence="1">
    <location>
        <begin position="40"/>
        <end position="55"/>
    </location>
</feature>
<organism evidence="2 3">
    <name type="scientific">Blepharisma stoltei</name>
    <dbReference type="NCBI Taxonomy" id="1481888"/>
    <lineage>
        <taxon>Eukaryota</taxon>
        <taxon>Sar</taxon>
        <taxon>Alveolata</taxon>
        <taxon>Ciliophora</taxon>
        <taxon>Postciliodesmatophora</taxon>
        <taxon>Heterotrichea</taxon>
        <taxon>Heterotrichida</taxon>
        <taxon>Blepharismidae</taxon>
        <taxon>Blepharisma</taxon>
    </lineage>
</organism>
<dbReference type="AlphaFoldDB" id="A0AAU9J8G6"/>
<feature type="region of interest" description="Disordered" evidence="1">
    <location>
        <begin position="1"/>
        <end position="59"/>
    </location>
</feature>
<gene>
    <name evidence="2" type="ORF">BSTOLATCC_MIC28844</name>
</gene>
<accession>A0AAU9J8G6</accession>
<comment type="caution">
    <text evidence="2">The sequence shown here is derived from an EMBL/GenBank/DDBJ whole genome shotgun (WGS) entry which is preliminary data.</text>
</comment>
<dbReference type="Proteomes" id="UP001162131">
    <property type="component" value="Unassembled WGS sequence"/>
</dbReference>
<reference evidence="2" key="1">
    <citation type="submission" date="2021-09" db="EMBL/GenBank/DDBJ databases">
        <authorList>
            <consortium name="AG Swart"/>
            <person name="Singh M."/>
            <person name="Singh A."/>
            <person name="Seah K."/>
            <person name="Emmerich C."/>
        </authorList>
    </citation>
    <scope>NUCLEOTIDE SEQUENCE</scope>
    <source>
        <strain evidence="2">ATCC30299</strain>
    </source>
</reference>